<evidence type="ECO:0000313" key="2">
    <source>
        <dbReference type="EMBL" id="PND36098.1"/>
    </source>
</evidence>
<dbReference type="Proteomes" id="UP000235916">
    <property type="component" value="Unassembled WGS sequence"/>
</dbReference>
<keyword evidence="1" id="KW-1133">Transmembrane helix</keyword>
<sequence>MDEPALQTQAFWRVLQRSAGVAANRGAGIPQKSGEQRSGDAIDGLAMTAIILDCAAPASAPCLLLMRVRKMQNEV</sequence>
<gene>
    <name evidence="2" type="ORF">C1O66_20415</name>
</gene>
<keyword evidence="1" id="KW-0812">Transmembrane</keyword>
<evidence type="ECO:0000313" key="3">
    <source>
        <dbReference type="Proteomes" id="UP000235916"/>
    </source>
</evidence>
<reference evidence="2 3" key="1">
    <citation type="submission" date="2018-01" db="EMBL/GenBank/DDBJ databases">
        <title>Draft genome sequence of Paucibacter aquatile CR182 isolated from freshwater of the Nakdong River.</title>
        <authorList>
            <person name="Choi A."/>
            <person name="Chung E.J."/>
        </authorList>
    </citation>
    <scope>NUCLEOTIDE SEQUENCE [LARGE SCALE GENOMIC DNA]</scope>
    <source>
        <strain evidence="2 3">CR182</strain>
    </source>
</reference>
<protein>
    <submittedName>
        <fullName evidence="2">Uncharacterized protein</fullName>
    </submittedName>
</protein>
<name>A0A2N8KRK4_9BURK</name>
<comment type="caution">
    <text evidence="2">The sequence shown here is derived from an EMBL/GenBank/DDBJ whole genome shotgun (WGS) entry which is preliminary data.</text>
</comment>
<accession>A0A2N8KRK4</accession>
<keyword evidence="3" id="KW-1185">Reference proteome</keyword>
<proteinExistence type="predicted"/>
<dbReference type="AlphaFoldDB" id="A0A2N8KRK4"/>
<dbReference type="EMBL" id="POSP01000004">
    <property type="protein sequence ID" value="PND36098.1"/>
    <property type="molecule type" value="Genomic_DNA"/>
</dbReference>
<feature type="transmembrane region" description="Helical" evidence="1">
    <location>
        <begin position="45"/>
        <end position="66"/>
    </location>
</feature>
<organism evidence="2 3">
    <name type="scientific">Kinneretia aquatilis</name>
    <dbReference type="NCBI Taxonomy" id="2070761"/>
    <lineage>
        <taxon>Bacteria</taxon>
        <taxon>Pseudomonadati</taxon>
        <taxon>Pseudomonadota</taxon>
        <taxon>Betaproteobacteria</taxon>
        <taxon>Burkholderiales</taxon>
        <taxon>Sphaerotilaceae</taxon>
        <taxon>Roseateles</taxon>
    </lineage>
</organism>
<evidence type="ECO:0000256" key="1">
    <source>
        <dbReference type="SAM" id="Phobius"/>
    </source>
</evidence>
<keyword evidence="1" id="KW-0472">Membrane</keyword>